<evidence type="ECO:0000313" key="3">
    <source>
        <dbReference type="Proteomes" id="UP000787472"/>
    </source>
</evidence>
<feature type="region of interest" description="Disordered" evidence="1">
    <location>
        <begin position="269"/>
        <end position="288"/>
    </location>
</feature>
<proteinExistence type="predicted"/>
<name>A0A9E5JVS5_9GAMM</name>
<reference evidence="2" key="1">
    <citation type="submission" date="2020-03" db="EMBL/GenBank/DDBJ databases">
        <authorList>
            <person name="Guo F."/>
        </authorList>
    </citation>
    <scope>NUCLEOTIDE SEQUENCE</scope>
    <source>
        <strain evidence="2">JCM 30134</strain>
    </source>
</reference>
<accession>A0A9E5JVS5</accession>
<feature type="region of interest" description="Disordered" evidence="1">
    <location>
        <begin position="224"/>
        <end position="244"/>
    </location>
</feature>
<dbReference type="EMBL" id="JAAONZ010000010">
    <property type="protein sequence ID" value="NHO66493.1"/>
    <property type="molecule type" value="Genomic_DNA"/>
</dbReference>
<keyword evidence="3" id="KW-1185">Reference proteome</keyword>
<dbReference type="RefSeq" id="WP_167187411.1">
    <property type="nucleotide sequence ID" value="NZ_JAAONZ010000010.1"/>
</dbReference>
<feature type="compositionally biased region" description="Low complexity" evidence="1">
    <location>
        <begin position="109"/>
        <end position="118"/>
    </location>
</feature>
<dbReference type="Proteomes" id="UP000787472">
    <property type="component" value="Unassembled WGS sequence"/>
</dbReference>
<protein>
    <submittedName>
        <fullName evidence="2">Uncharacterized protein</fullName>
    </submittedName>
</protein>
<gene>
    <name evidence="2" type="ORF">G8770_13170</name>
</gene>
<dbReference type="AlphaFoldDB" id="A0A9E5JVS5"/>
<evidence type="ECO:0000256" key="1">
    <source>
        <dbReference type="SAM" id="MobiDB-lite"/>
    </source>
</evidence>
<organism evidence="2 3">
    <name type="scientific">Pseudomaricurvus hydrocarbonicus</name>
    <dbReference type="NCBI Taxonomy" id="1470433"/>
    <lineage>
        <taxon>Bacteria</taxon>
        <taxon>Pseudomonadati</taxon>
        <taxon>Pseudomonadota</taxon>
        <taxon>Gammaproteobacteria</taxon>
        <taxon>Cellvibrionales</taxon>
        <taxon>Cellvibrionaceae</taxon>
        <taxon>Pseudomaricurvus</taxon>
    </lineage>
</organism>
<feature type="region of interest" description="Disordered" evidence="1">
    <location>
        <begin position="109"/>
        <end position="174"/>
    </location>
</feature>
<evidence type="ECO:0000313" key="2">
    <source>
        <dbReference type="EMBL" id="NHO66493.1"/>
    </source>
</evidence>
<sequence>MTQSPQPLYDLIFRGDILPGHRLPEVKAKLAQLFKTDVVKINALFTGGAVPLKRNLDQATAEKYQSVLHKAGAAVQLAEAGKVRARPAAPPRESTAAAAQPMTLQQRLALQEAQQAKQIAEKARQEPQQVEAAEQNTPATSTPVSAASADSLSPSGSSSEPASMTKPAPQTGLSLAPVGVDLLEGQEKPRPTTPVVDVSQITLRPPGDDLLDADERTVVEPVAVRGEQYGLSEPGEDLLRDSEKVSTPAVAIELPDVDLAPVGADMGQLKRDLPDVTPDISGLSLKED</sequence>
<feature type="compositionally biased region" description="Low complexity" evidence="1">
    <location>
        <begin position="137"/>
        <end position="163"/>
    </location>
</feature>
<comment type="caution">
    <text evidence="2">The sequence shown here is derived from an EMBL/GenBank/DDBJ whole genome shotgun (WGS) entry which is preliminary data.</text>
</comment>